<dbReference type="EMBL" id="QBKP01000016">
    <property type="protein sequence ID" value="PTX46623.1"/>
    <property type="molecule type" value="Genomic_DNA"/>
</dbReference>
<dbReference type="AlphaFoldDB" id="A0A2T6AS22"/>
<accession>A0A2T6AS22</accession>
<evidence type="ECO:0000313" key="10">
    <source>
        <dbReference type="EMBL" id="PTX46623.1"/>
    </source>
</evidence>
<organism evidence="10 11">
    <name type="scientific">Gemmobacter caeni</name>
    <dbReference type="NCBI Taxonomy" id="589035"/>
    <lineage>
        <taxon>Bacteria</taxon>
        <taxon>Pseudomonadati</taxon>
        <taxon>Pseudomonadota</taxon>
        <taxon>Alphaproteobacteria</taxon>
        <taxon>Rhodobacterales</taxon>
        <taxon>Paracoccaceae</taxon>
        <taxon>Gemmobacter</taxon>
    </lineage>
</organism>
<dbReference type="PANTHER" id="PTHR43442:SF3">
    <property type="entry name" value="GLUCONOKINASE-RELATED"/>
    <property type="match status" value="1"/>
</dbReference>
<sequence length="161" mass="17355">MTPVRILVMGVSGCGKSRFGAALATATGLVFRDADDLHPEANIAKMARGEPLSDDDRWPWLEACGVALEPGGVLACSALRRAYRNRLRDFAPDLRVIHLAASEAEISGHLQARQGHFMPPALLASQYATLEPPGAEEGALALRAFRPVGQMVAEARNWLKL</sequence>
<evidence type="ECO:0000256" key="1">
    <source>
        <dbReference type="ARBA" id="ARBA00004761"/>
    </source>
</evidence>
<keyword evidence="6 9" id="KW-0418">Kinase</keyword>
<keyword evidence="11" id="KW-1185">Reference proteome</keyword>
<comment type="caution">
    <text evidence="10">The sequence shown here is derived from an EMBL/GenBank/DDBJ whole genome shotgun (WGS) entry which is preliminary data.</text>
</comment>
<dbReference type="InterPro" id="IPR027417">
    <property type="entry name" value="P-loop_NTPase"/>
</dbReference>
<dbReference type="GO" id="GO:0046316">
    <property type="term" value="F:gluconokinase activity"/>
    <property type="evidence" value="ECO:0007669"/>
    <property type="project" value="UniProtKB-EC"/>
</dbReference>
<dbReference type="NCBIfam" id="TIGR01313">
    <property type="entry name" value="therm_gnt_kin"/>
    <property type="match status" value="1"/>
</dbReference>
<evidence type="ECO:0000256" key="3">
    <source>
        <dbReference type="ARBA" id="ARBA00012054"/>
    </source>
</evidence>
<evidence type="ECO:0000256" key="5">
    <source>
        <dbReference type="ARBA" id="ARBA00022741"/>
    </source>
</evidence>
<reference evidence="10 11" key="1">
    <citation type="submission" date="2018-04" db="EMBL/GenBank/DDBJ databases">
        <title>Genomic Encyclopedia of Archaeal and Bacterial Type Strains, Phase II (KMG-II): from individual species to whole genera.</title>
        <authorList>
            <person name="Goeker M."/>
        </authorList>
    </citation>
    <scope>NUCLEOTIDE SEQUENCE [LARGE SCALE GENOMIC DNA]</scope>
    <source>
        <strain evidence="10 11">DSM 21823</strain>
    </source>
</reference>
<name>A0A2T6AS22_9RHOB</name>
<evidence type="ECO:0000313" key="11">
    <source>
        <dbReference type="Proteomes" id="UP000244224"/>
    </source>
</evidence>
<dbReference type="GO" id="GO:0005737">
    <property type="term" value="C:cytoplasm"/>
    <property type="evidence" value="ECO:0007669"/>
    <property type="project" value="TreeGrafter"/>
</dbReference>
<evidence type="ECO:0000256" key="8">
    <source>
        <dbReference type="ARBA" id="ARBA00048090"/>
    </source>
</evidence>
<dbReference type="PANTHER" id="PTHR43442">
    <property type="entry name" value="GLUCONOKINASE-RELATED"/>
    <property type="match status" value="1"/>
</dbReference>
<dbReference type="CDD" id="cd02021">
    <property type="entry name" value="GntK"/>
    <property type="match status" value="1"/>
</dbReference>
<evidence type="ECO:0000256" key="9">
    <source>
        <dbReference type="RuleBase" id="RU363066"/>
    </source>
</evidence>
<comment type="catalytic activity">
    <reaction evidence="8 9">
        <text>D-gluconate + ATP = 6-phospho-D-gluconate + ADP + H(+)</text>
        <dbReference type="Rhea" id="RHEA:19433"/>
        <dbReference type="ChEBI" id="CHEBI:15378"/>
        <dbReference type="ChEBI" id="CHEBI:18391"/>
        <dbReference type="ChEBI" id="CHEBI:30616"/>
        <dbReference type="ChEBI" id="CHEBI:58759"/>
        <dbReference type="ChEBI" id="CHEBI:456216"/>
        <dbReference type="EC" id="2.7.1.12"/>
    </reaction>
</comment>
<keyword evidence="7 9" id="KW-0067">ATP-binding</keyword>
<dbReference type="Gene3D" id="3.40.50.300">
    <property type="entry name" value="P-loop containing nucleotide triphosphate hydrolases"/>
    <property type="match status" value="1"/>
</dbReference>
<dbReference type="SUPFAM" id="SSF52540">
    <property type="entry name" value="P-loop containing nucleoside triphosphate hydrolases"/>
    <property type="match status" value="1"/>
</dbReference>
<dbReference type="GO" id="GO:0005524">
    <property type="term" value="F:ATP binding"/>
    <property type="evidence" value="ECO:0007669"/>
    <property type="project" value="UniProtKB-KW"/>
</dbReference>
<keyword evidence="4 9" id="KW-0808">Transferase</keyword>
<proteinExistence type="inferred from homology"/>
<dbReference type="EC" id="2.7.1.12" evidence="3 9"/>
<evidence type="ECO:0000256" key="4">
    <source>
        <dbReference type="ARBA" id="ARBA00022679"/>
    </source>
</evidence>
<dbReference type="Proteomes" id="UP000244224">
    <property type="component" value="Unassembled WGS sequence"/>
</dbReference>
<gene>
    <name evidence="10" type="ORF">C8N34_116100</name>
</gene>
<protein>
    <recommendedName>
        <fullName evidence="3 9">Gluconokinase</fullName>
        <ecNumber evidence="3 9">2.7.1.12</ecNumber>
    </recommendedName>
</protein>
<comment type="pathway">
    <text evidence="1">Carbohydrate acid metabolism.</text>
</comment>
<comment type="similarity">
    <text evidence="2 9">Belongs to the gluconokinase GntK/GntV family.</text>
</comment>
<keyword evidence="5 9" id="KW-0547">Nucleotide-binding</keyword>
<evidence type="ECO:0000256" key="6">
    <source>
        <dbReference type="ARBA" id="ARBA00022777"/>
    </source>
</evidence>
<evidence type="ECO:0000256" key="7">
    <source>
        <dbReference type="ARBA" id="ARBA00022840"/>
    </source>
</evidence>
<dbReference type="InterPro" id="IPR006001">
    <property type="entry name" value="Therm_gnt_kin"/>
</dbReference>
<evidence type="ECO:0000256" key="2">
    <source>
        <dbReference type="ARBA" id="ARBA00008420"/>
    </source>
</evidence>
<dbReference type="GO" id="GO:0005975">
    <property type="term" value="P:carbohydrate metabolic process"/>
    <property type="evidence" value="ECO:0007669"/>
    <property type="project" value="InterPro"/>
</dbReference>